<accession>A0A5A5TWU0</accession>
<comment type="caution">
    <text evidence="5">The sequence shown here is derived from an EMBL/GenBank/DDBJ whole genome shotgun (WGS) entry which is preliminary data.</text>
</comment>
<dbReference type="Pfam" id="PF01464">
    <property type="entry name" value="SLT"/>
    <property type="match status" value="1"/>
</dbReference>
<feature type="region of interest" description="Disordered" evidence="3">
    <location>
        <begin position="512"/>
        <end position="539"/>
    </location>
</feature>
<evidence type="ECO:0000256" key="2">
    <source>
        <dbReference type="SAM" id="Coils"/>
    </source>
</evidence>
<dbReference type="PROSITE" id="PS50911">
    <property type="entry name" value="CHAP"/>
    <property type="match status" value="1"/>
</dbReference>
<evidence type="ECO:0000313" key="6">
    <source>
        <dbReference type="Proteomes" id="UP000323274"/>
    </source>
</evidence>
<dbReference type="InterPro" id="IPR023346">
    <property type="entry name" value="Lysozyme-like_dom_sf"/>
</dbReference>
<dbReference type="PANTHER" id="PTHR37813">
    <property type="entry name" value="FELS-2 PROPHAGE PROTEIN"/>
    <property type="match status" value="1"/>
</dbReference>
<sequence>MVDRIQAEMATSIALDVVKATSSLRGLSDAVNSVKNAWKAQEAAAKSSGDYLKAAEERYDGLGRQMDVQKTKISELEQRQKGLDTSTKEGAESFLKYEKNIQQANQQLASLEAQQQRAKSSLEYQKSGLAQLQTEYKQTNAVSDSYVHRLKAENKERQANIAQANALKSSLSNLSQQYNKQSEELKRVEADSGIASEAYRKQTVRVNDTATNIAKMKDEFKSAQKEVNSANPYGFGRFSSGANIAYRATTKMGDGIHYVTQKAKDFAAAGALVTVGLGAIATKGVQSAAELENSFIKTYNLAVTGGEKAAEAQRNVNQMQKDGAKLSVEYGKSQFEIAEGYQELIKRGYTTTAALGSMRSELEASVASGDDFNNVLSVTSQVVDAYGLRVDDANQMIKNTKDVTNQLAYAADMTATDFQSMGKGMEYVADTAHSAGIELSTTSSAMGILSNHGLEADKAGTGLRKVINSLTQALGEQVSAQEKSAEGQAKMNQKIEEQKQKVQDAQNAVNKATEAEKNSTKGKKNFAKQVESSNKQLKKQQENLDKLEGKAQAASGAQDMLSSLGISRNQLVQSNGQLKSMSEIMKVINDHTKGIKDADVKNNIFHALFGTTGMQAGIILAQNNEELDELNKKVRNAADGQGYVQNLAQKNMDTTKAKLAQLKSSAEVVVNALGASLLPSVSDFAVKLASALNSEKGQKQLKELSKIAGEVGRDIVNTIQFVWGHRSELVILGETLAGIWAFKKISDAIGWVRTAIGTYRELNGVLKTTNELNALGMLSGKQSIAKVGTSALGSIVSTSGSSGAASAEIGMLSKLSATLIPVLTKALPYVGVLAGIGQAGYNAVNASRANDSVEKRSGQSGAFGASTGTLIGAGIGSLIAPGIGTAIGAALGGTAGSEIGKKFGKAYQEGFKESHPKSISAWLGDDWDAAYKESSSKTMKTFASSYKSEIDKLNQTATIKIGIDDKNLKENKAKIDSIYAQLSKTVEDYYNKKSKDSQKDLDVLVKNGVITQKQEEDILNKSKKNDDKSKQQKQDLVNQLKSISDKYYADVQKIENGNTSKLESIAKKYGTSSKQYESEKNKELTKIHSKYVDDIVKSEMKLNENVSKTAKVAAKKQEDILNELNDTTHKLSLKKILQDEKDAKKNYDTVVGQAYKTRDDSVKAANQKYKDTVSAADKEYYQNGTISKNQYDDIVKKARNQRDDIIDAADEQKKGTVKKAGEQYHDVVSAAEKQKSAVQTKSVLQRDGVVSTHGDQKNKVTGLAETQSNTLSDWAEKQKNNTTKSAGQERDGVTDALGTMWKWLKESAEAGINGLFTPINIGIGGLNGLISAFGGPKATIAPIAVKFATGTGFFGSNRREINQPTLAMLNDGNDSPETGNREMLIHPNGQSELVKGTNVIRPLLPGTEVLNARETAMLLSGGIPRFATGTGMFSKVWDGIKSAGSWIGGVASNVWDGMSNGVEKFTRMLGYITDTVSHPIESLEKKFNPKRESDLGSIMNNLGDKVFFDPSKNQAKHWWSTLWSMANNAANTGDVDGQGDNYPWKSVGKDSGADPWGYFYRECVSYVANSLKNMGVPTNLFSGLGNGSDWVNAPVRHTNDPKPGMVAVYGPGSEFGNHVAMVRGVKGGTFSGEEYNWGGDGNYHTYSGRSKAGVTTFLDFGKSGGGAEGVEANNPLQKLIKSQVGGMFDWIQKFIGPVNDTSTGVGGDVQSWSSDVKKALAKLGLSTDSSMIQRVLRQIQTESGGNPKAVQGGYVDINTGGNEARGLMQVTPSTWNAFANPGQKWDNGYDSIEVGLRYAMQRYGRDLSFLGNGHGYANGVITNMPHVASVAEGGQTEAIIPWDLSKKSRAMELLGETVTHFASNTINDVDYGNKNSNNTDSILMALVEQGKQAIALMSQLVQGQANPIPAVVSADQANTELNKVKARVNAFQTLAKG</sequence>
<dbReference type="EMBL" id="BJJW01000002">
    <property type="protein sequence ID" value="GDZ83040.1"/>
    <property type="molecule type" value="Genomic_DNA"/>
</dbReference>
<dbReference type="Proteomes" id="UP000323274">
    <property type="component" value="Unassembled WGS sequence"/>
</dbReference>
<evidence type="ECO:0000256" key="1">
    <source>
        <dbReference type="ARBA" id="ARBA00022612"/>
    </source>
</evidence>
<feature type="coiled-coil region" evidence="2">
    <location>
        <begin position="147"/>
        <end position="226"/>
    </location>
</feature>
<dbReference type="Gene3D" id="1.10.530.10">
    <property type="match status" value="1"/>
</dbReference>
<dbReference type="InterPro" id="IPR038765">
    <property type="entry name" value="Papain-like_cys_pep_sf"/>
</dbReference>
<dbReference type="Pfam" id="PF05257">
    <property type="entry name" value="CHAP"/>
    <property type="match status" value="1"/>
</dbReference>
<evidence type="ECO:0000313" key="5">
    <source>
        <dbReference type="EMBL" id="GDZ83040.1"/>
    </source>
</evidence>
<evidence type="ECO:0000259" key="4">
    <source>
        <dbReference type="PROSITE" id="PS50911"/>
    </source>
</evidence>
<protein>
    <recommendedName>
        <fullName evidence="4">Peptidase C51 domain-containing protein</fullName>
    </recommendedName>
</protein>
<reference evidence="5 6" key="1">
    <citation type="submission" date="2019-04" db="EMBL/GenBank/DDBJ databases">
        <title>A pseudo-fructophilic Leuconostoc citreum strain F192-5 isolated from peel of satsuma mandarin: the first report for isolation and characterization of strain-dependent fructophilic-like characteristics.</title>
        <authorList>
            <person name="Maeno S."/>
            <person name="Tanizawa Y."/>
            <person name="Kajikawa A."/>
            <person name="Kanesaki Y."/>
            <person name="Kubota E."/>
            <person name="Arita M."/>
            <person name="Leon D."/>
            <person name="Endo A."/>
        </authorList>
    </citation>
    <scope>NUCLEOTIDE SEQUENCE [LARGE SCALE GENOMIC DNA]</scope>
    <source>
        <strain evidence="5 6">F192-5</strain>
    </source>
</reference>
<dbReference type="SUPFAM" id="SSF54001">
    <property type="entry name" value="Cysteine proteinases"/>
    <property type="match status" value="1"/>
</dbReference>
<feature type="domain" description="Peptidase C51" evidence="4">
    <location>
        <begin position="1538"/>
        <end position="1659"/>
    </location>
</feature>
<name>A0A5A5TWU0_LEUCI</name>
<keyword evidence="2" id="KW-0175">Coiled coil</keyword>
<dbReference type="NCBIfam" id="TIGR01760">
    <property type="entry name" value="tape_meas_TP901"/>
    <property type="match status" value="2"/>
</dbReference>
<dbReference type="InterPro" id="IPR008258">
    <property type="entry name" value="Transglycosylase_SLT_dom_1"/>
</dbReference>
<dbReference type="InterPro" id="IPR010090">
    <property type="entry name" value="Phage_tape_meas"/>
</dbReference>
<dbReference type="PANTHER" id="PTHR37813:SF1">
    <property type="entry name" value="FELS-2 PROPHAGE PROTEIN"/>
    <property type="match status" value="1"/>
</dbReference>
<proteinExistence type="predicted"/>
<dbReference type="InterPro" id="IPR007921">
    <property type="entry name" value="CHAP_dom"/>
</dbReference>
<dbReference type="RefSeq" id="WP_149333624.1">
    <property type="nucleotide sequence ID" value="NZ_BJJW01000002.1"/>
</dbReference>
<keyword evidence="1" id="KW-1188">Viral release from host cell</keyword>
<gene>
    <name evidence="5" type="ORF">LCIT_02820</name>
</gene>
<evidence type="ECO:0000256" key="3">
    <source>
        <dbReference type="SAM" id="MobiDB-lite"/>
    </source>
</evidence>
<dbReference type="Pfam" id="PF10145">
    <property type="entry name" value="PhageMin_Tail"/>
    <property type="match status" value="1"/>
</dbReference>
<feature type="coiled-coil region" evidence="2">
    <location>
        <begin position="52"/>
        <end position="121"/>
    </location>
</feature>
<dbReference type="SUPFAM" id="SSF53955">
    <property type="entry name" value="Lysozyme-like"/>
    <property type="match status" value="1"/>
</dbReference>
<dbReference type="Gene3D" id="3.90.1720.10">
    <property type="entry name" value="endopeptidase domain like (from Nostoc punctiforme)"/>
    <property type="match status" value="1"/>
</dbReference>
<organism evidence="5 6">
    <name type="scientific">Leuconostoc citreum</name>
    <dbReference type="NCBI Taxonomy" id="33964"/>
    <lineage>
        <taxon>Bacteria</taxon>
        <taxon>Bacillati</taxon>
        <taxon>Bacillota</taxon>
        <taxon>Bacilli</taxon>
        <taxon>Lactobacillales</taxon>
        <taxon>Lactobacillaceae</taxon>
        <taxon>Leuconostoc</taxon>
    </lineage>
</organism>
<feature type="region of interest" description="Disordered" evidence="3">
    <location>
        <begin position="1249"/>
        <end position="1272"/>
    </location>
</feature>